<reference evidence="11 12" key="3">
    <citation type="submission" date="2019-03" db="EMBL/GenBank/DDBJ databases">
        <title>Genomic Encyclopedia of Type Strains, Phase IV (KMG-IV): sequencing the most valuable type-strain genomes for metagenomic binning, comparative biology and taxonomic classification.</title>
        <authorList>
            <person name="Goeker M."/>
        </authorList>
    </citation>
    <scope>NUCLEOTIDE SEQUENCE [LARGE SCALE GENOMIC DNA]</scope>
    <source>
        <strain evidence="11 12">DSM 103236</strain>
    </source>
</reference>
<gene>
    <name evidence="11" type="ORF">EV200_103347</name>
    <name evidence="10" type="ORF">GCM10011413_25880</name>
</gene>
<keyword evidence="3" id="KW-1003">Cell membrane</keyword>
<protein>
    <submittedName>
        <fullName evidence="11">MscS family membrane protein</fullName>
    </submittedName>
</protein>
<dbReference type="Proteomes" id="UP000622648">
    <property type="component" value="Unassembled WGS sequence"/>
</dbReference>
<dbReference type="PANTHER" id="PTHR43634">
    <property type="entry name" value="OW CONDUCTANCE MECHANOSENSITIVE CHANNEL"/>
    <property type="match status" value="1"/>
</dbReference>
<evidence type="ECO:0000259" key="9">
    <source>
        <dbReference type="Pfam" id="PF21082"/>
    </source>
</evidence>
<keyword evidence="4 7" id="KW-0812">Transmembrane</keyword>
<feature type="transmembrane region" description="Helical" evidence="7">
    <location>
        <begin position="127"/>
        <end position="152"/>
    </location>
</feature>
<evidence type="ECO:0000256" key="7">
    <source>
        <dbReference type="SAM" id="Phobius"/>
    </source>
</evidence>
<dbReference type="Gene3D" id="1.10.287.1260">
    <property type="match status" value="1"/>
</dbReference>
<name>A0A4R2HG70_9SPHI</name>
<dbReference type="EMBL" id="BMJO01000004">
    <property type="protein sequence ID" value="GGE58255.1"/>
    <property type="molecule type" value="Genomic_DNA"/>
</dbReference>
<dbReference type="EMBL" id="SLWO01000003">
    <property type="protein sequence ID" value="TCO27014.1"/>
    <property type="molecule type" value="Genomic_DNA"/>
</dbReference>
<feature type="domain" description="Mechanosensitive ion channel MscS" evidence="8">
    <location>
        <begin position="216"/>
        <end position="281"/>
    </location>
</feature>
<evidence type="ECO:0000259" key="8">
    <source>
        <dbReference type="Pfam" id="PF00924"/>
    </source>
</evidence>
<comment type="similarity">
    <text evidence="2">Belongs to the MscS (TC 1.A.23) family.</text>
</comment>
<keyword evidence="5 7" id="KW-1133">Transmembrane helix</keyword>
<dbReference type="InterPro" id="IPR006685">
    <property type="entry name" value="MscS_channel_2nd"/>
</dbReference>
<feature type="domain" description="Mechanosensitive ion channel MscS C-terminal" evidence="9">
    <location>
        <begin position="288"/>
        <end position="370"/>
    </location>
</feature>
<comment type="subcellular location">
    <subcellularLocation>
        <location evidence="1">Cell membrane</location>
        <topology evidence="1">Multi-pass membrane protein</topology>
    </subcellularLocation>
</comment>
<evidence type="ECO:0000313" key="11">
    <source>
        <dbReference type="EMBL" id="TCO27014.1"/>
    </source>
</evidence>
<keyword evidence="6 7" id="KW-0472">Membrane</keyword>
<dbReference type="Proteomes" id="UP000295684">
    <property type="component" value="Unassembled WGS sequence"/>
</dbReference>
<dbReference type="AlphaFoldDB" id="A0A4R2HG70"/>
<proteinExistence type="inferred from homology"/>
<organism evidence="11 12">
    <name type="scientific">Pedobacter psychrotolerans</name>
    <dbReference type="NCBI Taxonomy" id="1843235"/>
    <lineage>
        <taxon>Bacteria</taxon>
        <taxon>Pseudomonadati</taxon>
        <taxon>Bacteroidota</taxon>
        <taxon>Sphingobacteriia</taxon>
        <taxon>Sphingobacteriales</taxon>
        <taxon>Sphingobacteriaceae</taxon>
        <taxon>Pedobacter</taxon>
    </lineage>
</organism>
<feature type="transmembrane region" description="Helical" evidence="7">
    <location>
        <begin position="20"/>
        <end position="42"/>
    </location>
</feature>
<dbReference type="InterPro" id="IPR010920">
    <property type="entry name" value="LSM_dom_sf"/>
</dbReference>
<keyword evidence="13" id="KW-1185">Reference proteome</keyword>
<accession>A0A4R2HG70</accession>
<reference evidence="10" key="4">
    <citation type="submission" date="2024-05" db="EMBL/GenBank/DDBJ databases">
        <authorList>
            <person name="Sun Q."/>
            <person name="Zhou Y."/>
        </authorList>
    </citation>
    <scope>NUCLEOTIDE SEQUENCE</scope>
    <source>
        <strain evidence="10">CGMCC 1.15644</strain>
    </source>
</reference>
<comment type="caution">
    <text evidence="11">The sequence shown here is derived from an EMBL/GenBank/DDBJ whole genome shotgun (WGS) entry which is preliminary data.</text>
</comment>
<sequence>MTLGWVKFVNMLDAAFFDQVFWGNTVKAYCLFGAILFFGIILKRIISKLLSKLLFMLFKNFSQQSHDDAFVALLIKPISLLIQLTTLYLAINQLNHPLEVAIFHYRKLVGKVKIAVPVSLGDCIDRIFLFLIILSVFWIILRIIDFISHVLLYKASLTSNKSDDQLVPFLKELFKTLVIFIGFFTLLGFVFEVNVLTLITGLGIGGIAIALAAKESLENLIGSFTIFLDKPFVVGDLVKVDGVEGTVEKVGFRSTRIRTSERTMATIPNRGMIDGVLENLSLRNSRKVSFIIGLTYETTSESLRKIITEIESYINNHIGTSDDGNASFKSFGDSGLNIEVNYFVTVLNYSDFLKIRQEINLVIMDIVINNKSDFAYPTQRLISDRPVASDVEKEVGNDAID</sequence>
<evidence type="ECO:0000256" key="5">
    <source>
        <dbReference type="ARBA" id="ARBA00022989"/>
    </source>
</evidence>
<evidence type="ECO:0000313" key="12">
    <source>
        <dbReference type="Proteomes" id="UP000295684"/>
    </source>
</evidence>
<dbReference type="SUPFAM" id="SSF82861">
    <property type="entry name" value="Mechanosensitive channel protein MscS (YggB), transmembrane region"/>
    <property type="match status" value="1"/>
</dbReference>
<dbReference type="InterPro" id="IPR011066">
    <property type="entry name" value="MscS_channel_C_sf"/>
</dbReference>
<evidence type="ECO:0000256" key="2">
    <source>
        <dbReference type="ARBA" id="ARBA00008017"/>
    </source>
</evidence>
<feature type="transmembrane region" description="Helical" evidence="7">
    <location>
        <begin position="69"/>
        <end position="91"/>
    </location>
</feature>
<dbReference type="Gene3D" id="2.30.30.60">
    <property type="match status" value="1"/>
</dbReference>
<dbReference type="Gene3D" id="3.30.70.100">
    <property type="match status" value="1"/>
</dbReference>
<dbReference type="Pfam" id="PF00924">
    <property type="entry name" value="MS_channel_2nd"/>
    <property type="match status" value="1"/>
</dbReference>
<evidence type="ECO:0000256" key="4">
    <source>
        <dbReference type="ARBA" id="ARBA00022692"/>
    </source>
</evidence>
<dbReference type="InterPro" id="IPR045042">
    <property type="entry name" value="YnaI-like"/>
</dbReference>
<reference evidence="13" key="2">
    <citation type="journal article" date="2019" name="Int. J. Syst. Evol. Microbiol.">
        <title>The Global Catalogue of Microorganisms (GCM) 10K type strain sequencing project: providing services to taxonomists for standard genome sequencing and annotation.</title>
        <authorList>
            <consortium name="The Broad Institute Genomics Platform"/>
            <consortium name="The Broad Institute Genome Sequencing Center for Infectious Disease"/>
            <person name="Wu L."/>
            <person name="Ma J."/>
        </authorList>
    </citation>
    <scope>NUCLEOTIDE SEQUENCE [LARGE SCALE GENOMIC DNA]</scope>
    <source>
        <strain evidence="13">CGMCC 1.15644</strain>
    </source>
</reference>
<dbReference type="InterPro" id="IPR011014">
    <property type="entry name" value="MscS_channel_TM-2"/>
</dbReference>
<evidence type="ECO:0000256" key="6">
    <source>
        <dbReference type="ARBA" id="ARBA00023136"/>
    </source>
</evidence>
<dbReference type="SUPFAM" id="SSF82689">
    <property type="entry name" value="Mechanosensitive channel protein MscS (YggB), C-terminal domain"/>
    <property type="match status" value="1"/>
</dbReference>
<dbReference type="InterPro" id="IPR049278">
    <property type="entry name" value="MS_channel_C"/>
</dbReference>
<dbReference type="Pfam" id="PF21082">
    <property type="entry name" value="MS_channel_3rd"/>
    <property type="match status" value="1"/>
</dbReference>
<feature type="transmembrane region" description="Helical" evidence="7">
    <location>
        <begin position="173"/>
        <end position="190"/>
    </location>
</feature>
<reference evidence="10" key="1">
    <citation type="journal article" date="2014" name="Int. J. Syst. Evol. Microbiol.">
        <title>Complete genome of a new Firmicutes species belonging to the dominant human colonic microbiota ('Ruminococcus bicirculans') reveals two chromosomes and a selective capacity to utilize plant glucans.</title>
        <authorList>
            <consortium name="NISC Comparative Sequencing Program"/>
            <person name="Wegmann U."/>
            <person name="Louis P."/>
            <person name="Goesmann A."/>
            <person name="Henrissat B."/>
            <person name="Duncan S.H."/>
            <person name="Flint H.J."/>
        </authorList>
    </citation>
    <scope>NUCLEOTIDE SEQUENCE</scope>
    <source>
        <strain evidence="10">CGMCC 1.15644</strain>
    </source>
</reference>
<evidence type="ECO:0000313" key="10">
    <source>
        <dbReference type="EMBL" id="GGE58255.1"/>
    </source>
</evidence>
<dbReference type="GO" id="GO:0008381">
    <property type="term" value="F:mechanosensitive monoatomic ion channel activity"/>
    <property type="evidence" value="ECO:0007669"/>
    <property type="project" value="UniProtKB-ARBA"/>
</dbReference>
<dbReference type="GO" id="GO:0005886">
    <property type="term" value="C:plasma membrane"/>
    <property type="evidence" value="ECO:0007669"/>
    <property type="project" value="UniProtKB-SubCell"/>
</dbReference>
<evidence type="ECO:0000313" key="13">
    <source>
        <dbReference type="Proteomes" id="UP000622648"/>
    </source>
</evidence>
<dbReference type="SUPFAM" id="SSF50182">
    <property type="entry name" value="Sm-like ribonucleoproteins"/>
    <property type="match status" value="1"/>
</dbReference>
<evidence type="ECO:0000256" key="1">
    <source>
        <dbReference type="ARBA" id="ARBA00004651"/>
    </source>
</evidence>
<dbReference type="InterPro" id="IPR023408">
    <property type="entry name" value="MscS_beta-dom_sf"/>
</dbReference>
<evidence type="ECO:0000256" key="3">
    <source>
        <dbReference type="ARBA" id="ARBA00022475"/>
    </source>
</evidence>
<dbReference type="PANTHER" id="PTHR43634:SF2">
    <property type="entry name" value="LOW CONDUCTANCE MECHANOSENSITIVE CHANNEL YNAI"/>
    <property type="match status" value="1"/>
</dbReference>